<dbReference type="InterPro" id="IPR038770">
    <property type="entry name" value="Na+/solute_symporter_sf"/>
</dbReference>
<dbReference type="EMBL" id="CP045851">
    <property type="protein sequence ID" value="QGG95421.1"/>
    <property type="molecule type" value="Genomic_DNA"/>
</dbReference>
<evidence type="ECO:0000256" key="4">
    <source>
        <dbReference type="ARBA" id="ARBA00022475"/>
    </source>
</evidence>
<feature type="transmembrane region" description="Helical" evidence="9">
    <location>
        <begin position="62"/>
        <end position="80"/>
    </location>
</feature>
<evidence type="ECO:0000313" key="12">
    <source>
        <dbReference type="Proteomes" id="UP000334019"/>
    </source>
</evidence>
<dbReference type="Pfam" id="PF02080">
    <property type="entry name" value="TrkA_C"/>
    <property type="match status" value="1"/>
</dbReference>
<reference evidence="11 12" key="1">
    <citation type="submission" date="2019-11" db="EMBL/GenBank/DDBJ databases">
        <authorList>
            <person name="He Y."/>
        </authorList>
    </citation>
    <scope>NUCLEOTIDE SEQUENCE [LARGE SCALE GENOMIC DNA]</scope>
    <source>
        <strain evidence="11 12">SCSIO 58843</strain>
    </source>
</reference>
<dbReference type="NCBIfam" id="NF003715">
    <property type="entry name" value="PRK05326.1-2"/>
    <property type="match status" value="1"/>
</dbReference>
<evidence type="ECO:0000256" key="5">
    <source>
        <dbReference type="ARBA" id="ARBA00022692"/>
    </source>
</evidence>
<name>A0A5Q2RLG6_9ACTN</name>
<keyword evidence="7" id="KW-0406">Ion transport</keyword>
<dbReference type="Pfam" id="PF00999">
    <property type="entry name" value="Na_H_Exchanger"/>
    <property type="match status" value="1"/>
</dbReference>
<evidence type="ECO:0000256" key="8">
    <source>
        <dbReference type="ARBA" id="ARBA00023136"/>
    </source>
</evidence>
<dbReference type="GO" id="GO:0006813">
    <property type="term" value="P:potassium ion transport"/>
    <property type="evidence" value="ECO:0007669"/>
    <property type="project" value="InterPro"/>
</dbReference>
<keyword evidence="8 9" id="KW-0472">Membrane</keyword>
<dbReference type="InterPro" id="IPR006153">
    <property type="entry name" value="Cation/H_exchanger_TM"/>
</dbReference>
<dbReference type="PROSITE" id="PS51202">
    <property type="entry name" value="RCK_C"/>
    <property type="match status" value="1"/>
</dbReference>
<feature type="domain" description="RCK C-terminal" evidence="10">
    <location>
        <begin position="403"/>
        <end position="484"/>
    </location>
</feature>
<comment type="subcellular location">
    <subcellularLocation>
        <location evidence="1">Cell membrane</location>
        <topology evidence="1">Multi-pass membrane protein</topology>
    </subcellularLocation>
</comment>
<keyword evidence="2" id="KW-0813">Transport</keyword>
<dbReference type="SUPFAM" id="SSF116726">
    <property type="entry name" value="TrkA C-terminal domain-like"/>
    <property type="match status" value="1"/>
</dbReference>
<keyword evidence="6 9" id="KW-1133">Transmembrane helix</keyword>
<feature type="transmembrane region" description="Helical" evidence="9">
    <location>
        <begin position="273"/>
        <end position="291"/>
    </location>
</feature>
<feature type="transmembrane region" description="Helical" evidence="9">
    <location>
        <begin position="92"/>
        <end position="113"/>
    </location>
</feature>
<protein>
    <submittedName>
        <fullName evidence="11">Potassium/proton antiporter</fullName>
    </submittedName>
</protein>
<feature type="transmembrane region" description="Helical" evidence="9">
    <location>
        <begin position="119"/>
        <end position="139"/>
    </location>
</feature>
<dbReference type="GO" id="GO:0008324">
    <property type="term" value="F:monoatomic cation transmembrane transporter activity"/>
    <property type="evidence" value="ECO:0007669"/>
    <property type="project" value="InterPro"/>
</dbReference>
<dbReference type="InterPro" id="IPR006037">
    <property type="entry name" value="RCK_C"/>
</dbReference>
<feature type="transmembrane region" description="Helical" evidence="9">
    <location>
        <begin position="303"/>
        <end position="322"/>
    </location>
</feature>
<keyword evidence="12" id="KW-1185">Reference proteome</keyword>
<dbReference type="KEGG" id="atq:GH723_10110"/>
<evidence type="ECO:0000256" key="7">
    <source>
        <dbReference type="ARBA" id="ARBA00023065"/>
    </source>
</evidence>
<evidence type="ECO:0000256" key="2">
    <source>
        <dbReference type="ARBA" id="ARBA00022448"/>
    </source>
</evidence>
<dbReference type="AlphaFoldDB" id="A0A5Q2RLG6"/>
<dbReference type="GO" id="GO:0015297">
    <property type="term" value="F:antiporter activity"/>
    <property type="evidence" value="ECO:0007669"/>
    <property type="project" value="UniProtKB-KW"/>
</dbReference>
<dbReference type="GO" id="GO:0005886">
    <property type="term" value="C:plasma membrane"/>
    <property type="evidence" value="ECO:0007669"/>
    <property type="project" value="UniProtKB-SubCell"/>
</dbReference>
<dbReference type="Proteomes" id="UP000334019">
    <property type="component" value="Chromosome"/>
</dbReference>
<dbReference type="Gene3D" id="1.20.1530.20">
    <property type="match status" value="1"/>
</dbReference>
<proteinExistence type="predicted"/>
<sequence length="492" mass="51001">MADLNTLITVASLLALVGVTASKLSARLGVPVLLLFLGVGMLAGSDGVGGIEFASYDLTQSLGVVALAYILFSGGLDTSWGEVRPVLLRGGALAMVGTLITGVITGLVASVALDLPLEVGLLLGAIVCSTDAAAVFAVLRSRAVSLKGSLRPLLELESGSNDPMAVFLTIGMIEIVNESVSSPLALLPLFATQMAIGGLAGIVAGHVGARAINAIKLDFEGLYPVFSIALVGLTYGVTALLGGSGFLAVYIAGLLGSRSAFVHKNSIIRFHDGIAWVAQVALFVVLGLLVFPRELPDVALDGLVVAAALIFLARPIAVFITLLPFRSPLRETAFVSWVGLRGAAPIILATFPLIEGVEDAHILFDIVFFIVLTSVLVQGTTIPFVARLLGVAKPMETRTPWPLVAAEVNDPGAALQELEVPESSLATGRSIVELGLPTGTMIVLIEHDQAFAVPTGATRLREGDRLLVIGSDEGVQVLRSLLEPLDDLAGGS</sequence>
<keyword evidence="4" id="KW-1003">Cell membrane</keyword>
<feature type="transmembrane region" description="Helical" evidence="9">
    <location>
        <begin position="184"/>
        <end position="205"/>
    </location>
</feature>
<dbReference type="Gene3D" id="3.30.70.1450">
    <property type="entry name" value="Regulator of K+ conductance, C-terminal domain"/>
    <property type="match status" value="1"/>
</dbReference>
<evidence type="ECO:0000256" key="1">
    <source>
        <dbReference type="ARBA" id="ARBA00004651"/>
    </source>
</evidence>
<accession>A0A5Q2RLG6</accession>
<keyword evidence="5 9" id="KW-0812">Transmembrane</keyword>
<evidence type="ECO:0000313" key="11">
    <source>
        <dbReference type="EMBL" id="QGG95421.1"/>
    </source>
</evidence>
<feature type="transmembrane region" description="Helical" evidence="9">
    <location>
        <begin position="334"/>
        <end position="354"/>
    </location>
</feature>
<evidence type="ECO:0000259" key="10">
    <source>
        <dbReference type="PROSITE" id="PS51202"/>
    </source>
</evidence>
<evidence type="ECO:0000256" key="9">
    <source>
        <dbReference type="SAM" id="Phobius"/>
    </source>
</evidence>
<evidence type="ECO:0000256" key="3">
    <source>
        <dbReference type="ARBA" id="ARBA00022449"/>
    </source>
</evidence>
<organism evidence="11 12">
    <name type="scientific">Actinomarinicola tropica</name>
    <dbReference type="NCBI Taxonomy" id="2789776"/>
    <lineage>
        <taxon>Bacteria</taxon>
        <taxon>Bacillati</taxon>
        <taxon>Actinomycetota</taxon>
        <taxon>Acidimicrobiia</taxon>
        <taxon>Acidimicrobiales</taxon>
        <taxon>Iamiaceae</taxon>
        <taxon>Actinomarinicola</taxon>
    </lineage>
</organism>
<evidence type="ECO:0000256" key="6">
    <source>
        <dbReference type="ARBA" id="ARBA00022989"/>
    </source>
</evidence>
<dbReference type="NCBIfam" id="NF003716">
    <property type="entry name" value="PRK05326.1-3"/>
    <property type="match status" value="1"/>
</dbReference>
<feature type="transmembrane region" description="Helical" evidence="9">
    <location>
        <begin position="366"/>
        <end position="389"/>
    </location>
</feature>
<dbReference type="InterPro" id="IPR036721">
    <property type="entry name" value="RCK_C_sf"/>
</dbReference>
<dbReference type="RefSeq" id="WP_153759528.1">
    <property type="nucleotide sequence ID" value="NZ_CP045851.1"/>
</dbReference>
<gene>
    <name evidence="11" type="ORF">GH723_10110</name>
</gene>
<dbReference type="GO" id="GO:1902600">
    <property type="term" value="P:proton transmembrane transport"/>
    <property type="evidence" value="ECO:0007669"/>
    <property type="project" value="InterPro"/>
</dbReference>
<feature type="transmembrane region" description="Helical" evidence="9">
    <location>
        <begin position="225"/>
        <end position="252"/>
    </location>
</feature>
<dbReference type="PANTHER" id="PTHR32507:SF7">
    <property type="entry name" value="K(+)_H(+) ANTIPORTER NHAP2"/>
    <property type="match status" value="1"/>
</dbReference>
<keyword evidence="3" id="KW-0050">Antiport</keyword>
<dbReference type="PANTHER" id="PTHR32507">
    <property type="entry name" value="NA(+)/H(+) ANTIPORTER 1"/>
    <property type="match status" value="1"/>
</dbReference>